<comment type="similarity">
    <text evidence="2 7">Belongs to the NST1 family.</text>
</comment>
<sequence length="470" mass="53390">MAPVGRQPSQVSIGKKPMAYPTTQPQATQAPAKSARAASKAPIPPNAYNSNTATNAHHHPSPPPSKRPPATTAPSTTKANKIWSTSSTEERERIKDFWLGLGEEERRNLVKIEKDTVLRKMKEQQKHSCSCAVCGRKRNAIEEELEVLYDAYYEELEQYAHLQQRYVSSGGPPPPGPGPFPGSVELDKHGAVINHSPKKATAKRPQPVQQQQQQRKSGVVAPPPTPNRTKQRHKHPSEFDDDDEEEEGEEEEEEEEDEYEVMDEEEGDDEYEEDDEEEEAPPAKVKPPAQPQPPPAKPARDGLFSLGSSLTVTGPGNILTVADDLLKNDGQKFLEMMEQLAERRMQREEEAAGDVESDSEDDDEEDEDDEDGEGDEDDEDDEDDDEEDDEEEEEILTEEQKMEEGKRMFSIFAARMFEQRVLQAYREKVAQERQLQLLRELEDEDKLTKEKEMKKQREKEKKKDKKRCVT</sequence>
<feature type="region of interest" description="Disordered" evidence="8">
    <location>
        <begin position="337"/>
        <end position="405"/>
    </location>
</feature>
<gene>
    <name evidence="9" type="ORF">ARMSODRAFT_161075</name>
</gene>
<dbReference type="EMBL" id="KZ293429">
    <property type="protein sequence ID" value="PBK69389.1"/>
    <property type="molecule type" value="Genomic_DNA"/>
</dbReference>
<feature type="compositionally biased region" description="Low complexity" evidence="8">
    <location>
        <begin position="21"/>
        <end position="41"/>
    </location>
</feature>
<comment type="function">
    <text evidence="7">May act as a negative regulator of salt tolerance.</text>
</comment>
<proteinExistence type="inferred from homology"/>
<dbReference type="GO" id="GO:0005737">
    <property type="term" value="C:cytoplasm"/>
    <property type="evidence" value="ECO:0007669"/>
    <property type="project" value="UniProtKB-SubCell"/>
</dbReference>
<feature type="compositionally biased region" description="Basic and acidic residues" evidence="8">
    <location>
        <begin position="446"/>
        <end position="461"/>
    </location>
</feature>
<dbReference type="AlphaFoldDB" id="A0A2H3BEW4"/>
<feature type="compositionally biased region" description="Pro residues" evidence="8">
    <location>
        <begin position="284"/>
        <end position="297"/>
    </location>
</feature>
<feature type="compositionally biased region" description="Low complexity" evidence="8">
    <location>
        <begin position="68"/>
        <end position="81"/>
    </location>
</feature>
<evidence type="ECO:0000256" key="4">
    <source>
        <dbReference type="ARBA" id="ARBA00022490"/>
    </source>
</evidence>
<comment type="subcellular location">
    <subcellularLocation>
        <location evidence="1 7">Cytoplasm</location>
    </subcellularLocation>
</comment>
<feature type="compositionally biased region" description="Pro residues" evidence="8">
    <location>
        <begin position="171"/>
        <end position="180"/>
    </location>
</feature>
<evidence type="ECO:0000256" key="6">
    <source>
        <dbReference type="ARBA" id="ARBA00023054"/>
    </source>
</evidence>
<feature type="region of interest" description="Disordered" evidence="8">
    <location>
        <begin position="164"/>
        <end position="316"/>
    </location>
</feature>
<keyword evidence="5 7" id="KW-0346">Stress response</keyword>
<feature type="region of interest" description="Disordered" evidence="8">
    <location>
        <begin position="1"/>
        <end position="90"/>
    </location>
</feature>
<evidence type="ECO:0000256" key="7">
    <source>
        <dbReference type="RuleBase" id="RU049441"/>
    </source>
</evidence>
<protein>
    <recommendedName>
        <fullName evidence="3 7">Stress response protein NST1</fullName>
    </recommendedName>
</protein>
<feature type="region of interest" description="Disordered" evidence="8">
    <location>
        <begin position="445"/>
        <end position="470"/>
    </location>
</feature>
<evidence type="ECO:0000313" key="9">
    <source>
        <dbReference type="EMBL" id="PBK69389.1"/>
    </source>
</evidence>
<evidence type="ECO:0000256" key="1">
    <source>
        <dbReference type="ARBA" id="ARBA00004496"/>
    </source>
</evidence>
<evidence type="ECO:0000256" key="8">
    <source>
        <dbReference type="SAM" id="MobiDB-lite"/>
    </source>
</evidence>
<feature type="compositionally biased region" description="Acidic residues" evidence="8">
    <location>
        <begin position="351"/>
        <end position="397"/>
    </location>
</feature>
<evidence type="ECO:0000256" key="3">
    <source>
        <dbReference type="ARBA" id="ARBA00020733"/>
    </source>
</evidence>
<keyword evidence="10" id="KW-1185">Reference proteome</keyword>
<organism evidence="9 10">
    <name type="scientific">Armillaria solidipes</name>
    <dbReference type="NCBI Taxonomy" id="1076256"/>
    <lineage>
        <taxon>Eukaryota</taxon>
        <taxon>Fungi</taxon>
        <taxon>Dikarya</taxon>
        <taxon>Basidiomycota</taxon>
        <taxon>Agaricomycotina</taxon>
        <taxon>Agaricomycetes</taxon>
        <taxon>Agaricomycetidae</taxon>
        <taxon>Agaricales</taxon>
        <taxon>Marasmiineae</taxon>
        <taxon>Physalacriaceae</taxon>
        <taxon>Armillaria</taxon>
    </lineage>
</organism>
<name>A0A2H3BEW4_9AGAR</name>
<keyword evidence="6 7" id="KW-0175">Coiled coil</keyword>
<dbReference type="STRING" id="1076256.A0A2H3BEW4"/>
<evidence type="ECO:0000256" key="2">
    <source>
        <dbReference type="ARBA" id="ARBA00007112"/>
    </source>
</evidence>
<reference evidence="10" key="1">
    <citation type="journal article" date="2017" name="Nat. Ecol. Evol.">
        <title>Genome expansion and lineage-specific genetic innovations in the forest pathogenic fungi Armillaria.</title>
        <authorList>
            <person name="Sipos G."/>
            <person name="Prasanna A.N."/>
            <person name="Walter M.C."/>
            <person name="O'Connor E."/>
            <person name="Balint B."/>
            <person name="Krizsan K."/>
            <person name="Kiss B."/>
            <person name="Hess J."/>
            <person name="Varga T."/>
            <person name="Slot J."/>
            <person name="Riley R."/>
            <person name="Boka B."/>
            <person name="Rigling D."/>
            <person name="Barry K."/>
            <person name="Lee J."/>
            <person name="Mihaltcheva S."/>
            <person name="LaButti K."/>
            <person name="Lipzen A."/>
            <person name="Waldron R."/>
            <person name="Moloney N.M."/>
            <person name="Sperisen C."/>
            <person name="Kredics L."/>
            <person name="Vagvoelgyi C."/>
            <person name="Patrignani A."/>
            <person name="Fitzpatrick D."/>
            <person name="Nagy I."/>
            <person name="Doyle S."/>
            <person name="Anderson J.B."/>
            <person name="Grigoriev I.V."/>
            <person name="Gueldener U."/>
            <person name="Muensterkoetter M."/>
            <person name="Nagy L.G."/>
        </authorList>
    </citation>
    <scope>NUCLEOTIDE SEQUENCE [LARGE SCALE GENOMIC DNA]</scope>
    <source>
        <strain evidence="10">28-4</strain>
    </source>
</reference>
<feature type="compositionally biased region" description="Basic and acidic residues" evidence="8">
    <location>
        <begin position="340"/>
        <end position="350"/>
    </location>
</feature>
<keyword evidence="4 7" id="KW-0963">Cytoplasm</keyword>
<accession>A0A2H3BEW4</accession>
<dbReference type="InterPro" id="IPR025279">
    <property type="entry name" value="NST1"/>
</dbReference>
<feature type="compositionally biased region" description="Low complexity" evidence="8">
    <location>
        <begin position="205"/>
        <end position="214"/>
    </location>
</feature>
<dbReference type="Pfam" id="PF13945">
    <property type="entry name" value="NST1"/>
    <property type="match status" value="1"/>
</dbReference>
<evidence type="ECO:0000256" key="5">
    <source>
        <dbReference type="ARBA" id="ARBA00023016"/>
    </source>
</evidence>
<dbReference type="Proteomes" id="UP000218334">
    <property type="component" value="Unassembled WGS sequence"/>
</dbReference>
<feature type="compositionally biased region" description="Acidic residues" evidence="8">
    <location>
        <begin position="239"/>
        <end position="280"/>
    </location>
</feature>
<evidence type="ECO:0000313" key="10">
    <source>
        <dbReference type="Proteomes" id="UP000218334"/>
    </source>
</evidence>